<dbReference type="RefSeq" id="WP_119151772.1">
    <property type="nucleotide sequence ID" value="NZ_JBHSOV010000040.1"/>
</dbReference>
<evidence type="ECO:0000313" key="3">
    <source>
        <dbReference type="EMBL" id="RIE01519.1"/>
    </source>
</evidence>
<dbReference type="Proteomes" id="UP000266340">
    <property type="component" value="Unassembled WGS sequence"/>
</dbReference>
<feature type="signal peptide" evidence="1">
    <location>
        <begin position="1"/>
        <end position="23"/>
    </location>
</feature>
<evidence type="ECO:0000313" key="4">
    <source>
        <dbReference type="Proteomes" id="UP000266340"/>
    </source>
</evidence>
<sequence length="431" mass="46946">MRKLLAPLMAVILLLTFAVPTLAAQPIKLTVNGKAVTGVNVKTQKGTLYIPFKDTSKLFGVTSTFHKESNSVIVGKGIEQAKKMKRTSAARLIVNGKVITGVTNPTISSSTHIPLLKVAQALGVKASWNDKTKTVTITTASLTTKSIPEIENLQNALKSFSADLNLNSESVSALTKYQKEFFAKDRSPLSLKKVAKTVSAKDIAKKVSSYYSAIVRLSPVELDSVQEFKLSNGQVVTGAIGHTGGTYSQITESWKDSTYFVIFYLGSNDLKKGDKATVNGIPVGKTQIELTNALGATWQEPLYAVAAGNFLSVSEEYDIEKEQSQGGSIDWSALDKKTQERINKLLLVTLSDEGLLINDRTYTYGLEITKVQINDYEYVPTSKTELPDGSLTIPISSFKDSKGNPLTAQSGSFFVMITTNKGEFFKYVDFE</sequence>
<dbReference type="OrthoDB" id="2666280at2"/>
<feature type="chain" id="PRO_5017369144" evidence="1">
    <location>
        <begin position="24"/>
        <end position="431"/>
    </location>
</feature>
<gene>
    <name evidence="3" type="ORF">D3H35_24510</name>
</gene>
<organism evidence="3 4">
    <name type="scientific">Cohnella faecalis</name>
    <dbReference type="NCBI Taxonomy" id="2315694"/>
    <lineage>
        <taxon>Bacteria</taxon>
        <taxon>Bacillati</taxon>
        <taxon>Bacillota</taxon>
        <taxon>Bacilli</taxon>
        <taxon>Bacillales</taxon>
        <taxon>Paenibacillaceae</taxon>
        <taxon>Cohnella</taxon>
    </lineage>
</organism>
<dbReference type="SUPFAM" id="SSF55383">
    <property type="entry name" value="Copper amine oxidase, domain N"/>
    <property type="match status" value="1"/>
</dbReference>
<name>A0A398CK03_9BACL</name>
<feature type="domain" description="Copper amine oxidase-like N-terminal" evidence="2">
    <location>
        <begin position="31"/>
        <end position="137"/>
    </location>
</feature>
<keyword evidence="4" id="KW-1185">Reference proteome</keyword>
<dbReference type="InterPro" id="IPR036582">
    <property type="entry name" value="Mao_N_sf"/>
</dbReference>
<protein>
    <submittedName>
        <fullName evidence="3">Copper amine oxidase N-terminal domain-containing protein</fullName>
    </submittedName>
</protein>
<dbReference type="EMBL" id="QXJM01000040">
    <property type="protein sequence ID" value="RIE01519.1"/>
    <property type="molecule type" value="Genomic_DNA"/>
</dbReference>
<keyword evidence="1" id="KW-0732">Signal</keyword>
<evidence type="ECO:0000256" key="1">
    <source>
        <dbReference type="SAM" id="SignalP"/>
    </source>
</evidence>
<dbReference type="InterPro" id="IPR012854">
    <property type="entry name" value="Cu_amine_oxidase-like_N"/>
</dbReference>
<evidence type="ECO:0000259" key="2">
    <source>
        <dbReference type="Pfam" id="PF07833"/>
    </source>
</evidence>
<dbReference type="Pfam" id="PF07833">
    <property type="entry name" value="Cu_amine_oxidN1"/>
    <property type="match status" value="1"/>
</dbReference>
<accession>A0A398CK03</accession>
<dbReference type="AlphaFoldDB" id="A0A398CK03"/>
<reference evidence="3 4" key="1">
    <citation type="submission" date="2018-09" db="EMBL/GenBank/DDBJ databases">
        <title>Cohnella cavernae sp. nov., isolated from a karst cave.</title>
        <authorList>
            <person name="Zhu H."/>
        </authorList>
    </citation>
    <scope>NUCLEOTIDE SEQUENCE [LARGE SCALE GENOMIC DNA]</scope>
    <source>
        <strain evidence="3 4">K2E09-144</strain>
    </source>
</reference>
<proteinExistence type="predicted"/>
<comment type="caution">
    <text evidence="3">The sequence shown here is derived from an EMBL/GenBank/DDBJ whole genome shotgun (WGS) entry which is preliminary data.</text>
</comment>